<name>A0A3B3BQS2_ORYME</name>
<dbReference type="Ensembl" id="ENSOMET00000003779.1">
    <property type="protein sequence ID" value="ENSOMEP00000007629.1"/>
    <property type="gene ID" value="ENSOMEG00000008744.1"/>
</dbReference>
<dbReference type="AlphaFoldDB" id="A0A3B3BQS2"/>
<reference evidence="1" key="2">
    <citation type="submission" date="2025-09" db="UniProtKB">
        <authorList>
            <consortium name="Ensembl"/>
        </authorList>
    </citation>
    <scope>IDENTIFICATION</scope>
</reference>
<sequence>MILRPDQIIEEHHDFLLTASNSFSWPCTSRSVCVHERAHPRACVSMSVHIQESVCVHERACPGACSCMCARACARVHACVHEYMYPCMCARKHTCVHVRVHVSMHVCTNTCIHACVHLNMHVCTCVCMYPYISLVDVVVLRSEAEVKRFRTF</sequence>
<proteinExistence type="predicted"/>
<keyword evidence="2" id="KW-1185">Reference proteome</keyword>
<evidence type="ECO:0000313" key="1">
    <source>
        <dbReference type="Ensembl" id="ENSOMEP00000007629.1"/>
    </source>
</evidence>
<reference evidence="1" key="1">
    <citation type="submission" date="2025-08" db="UniProtKB">
        <authorList>
            <consortium name="Ensembl"/>
        </authorList>
    </citation>
    <scope>IDENTIFICATION</scope>
</reference>
<organism evidence="1 2">
    <name type="scientific">Oryzias melastigma</name>
    <name type="common">Marine medaka</name>
    <dbReference type="NCBI Taxonomy" id="30732"/>
    <lineage>
        <taxon>Eukaryota</taxon>
        <taxon>Metazoa</taxon>
        <taxon>Chordata</taxon>
        <taxon>Craniata</taxon>
        <taxon>Vertebrata</taxon>
        <taxon>Euteleostomi</taxon>
        <taxon>Actinopterygii</taxon>
        <taxon>Neopterygii</taxon>
        <taxon>Teleostei</taxon>
        <taxon>Neoteleostei</taxon>
        <taxon>Acanthomorphata</taxon>
        <taxon>Ovalentaria</taxon>
        <taxon>Atherinomorphae</taxon>
        <taxon>Beloniformes</taxon>
        <taxon>Adrianichthyidae</taxon>
        <taxon>Oryziinae</taxon>
        <taxon>Oryzias</taxon>
    </lineage>
</organism>
<dbReference type="OMA" id="YERVCAC"/>
<evidence type="ECO:0000313" key="2">
    <source>
        <dbReference type="Proteomes" id="UP000261560"/>
    </source>
</evidence>
<accession>A0A3B3BQS2</accession>
<protein>
    <submittedName>
        <fullName evidence="1">Uncharacterized protein</fullName>
    </submittedName>
</protein>
<dbReference type="PaxDb" id="30732-ENSOMEP00000007629"/>
<dbReference type="Proteomes" id="UP000261560">
    <property type="component" value="Unplaced"/>
</dbReference>